<proteinExistence type="predicted"/>
<evidence type="ECO:0000313" key="2">
    <source>
        <dbReference type="EMBL" id="SDD81335.1"/>
    </source>
</evidence>
<dbReference type="EMBL" id="FNAK01000003">
    <property type="protein sequence ID" value="SDD81335.1"/>
    <property type="molecule type" value="Genomic_DNA"/>
</dbReference>
<dbReference type="RefSeq" id="WP_068301776.1">
    <property type="nucleotide sequence ID" value="NZ_FNAK01000003.1"/>
</dbReference>
<keyword evidence="1" id="KW-1133">Transmembrane helix</keyword>
<evidence type="ECO:0000256" key="1">
    <source>
        <dbReference type="SAM" id="Phobius"/>
    </source>
</evidence>
<organism evidence="2 3">
    <name type="scientific">Kordiimonas lacus</name>
    <dbReference type="NCBI Taxonomy" id="637679"/>
    <lineage>
        <taxon>Bacteria</taxon>
        <taxon>Pseudomonadati</taxon>
        <taxon>Pseudomonadota</taxon>
        <taxon>Alphaproteobacteria</taxon>
        <taxon>Kordiimonadales</taxon>
        <taxon>Kordiimonadaceae</taxon>
        <taxon>Kordiimonas</taxon>
    </lineage>
</organism>
<dbReference type="STRING" id="637679.GCA_001550055_01035"/>
<name>A0A1G6XV88_9PROT</name>
<feature type="transmembrane region" description="Helical" evidence="1">
    <location>
        <begin position="15"/>
        <end position="33"/>
    </location>
</feature>
<keyword evidence="1" id="KW-0812">Transmembrane</keyword>
<sequence>MILRRFMKHVTDQNWVAVGLDVLVVITGIFIGLQVTDWNQARKDAAEGRYFLEFLASQLEAETQDRAKEIAESREVAALTTAATGLLYKESWTDEDLATFQRTHIAVYRFWGVRHRPAALRRLIEGGKLDLITSKDMQAAILRYESAYMEAIQQTNTSYAYSKDITLDLSNHLRYRFREVVSTREELAGNHALQSAFRNKMVMQRIQADVLQDIQAASDELLKTVKDYLEKAEA</sequence>
<keyword evidence="3" id="KW-1185">Reference proteome</keyword>
<dbReference type="Proteomes" id="UP000183685">
    <property type="component" value="Unassembled WGS sequence"/>
</dbReference>
<accession>A0A1G6XV88</accession>
<evidence type="ECO:0000313" key="3">
    <source>
        <dbReference type="Proteomes" id="UP000183685"/>
    </source>
</evidence>
<reference evidence="2 3" key="1">
    <citation type="submission" date="2016-10" db="EMBL/GenBank/DDBJ databases">
        <authorList>
            <person name="de Groot N.N."/>
        </authorList>
    </citation>
    <scope>NUCLEOTIDE SEQUENCE [LARGE SCALE GENOMIC DNA]</scope>
    <source>
        <strain evidence="2 3">CGMCC 1.9109</strain>
    </source>
</reference>
<dbReference type="AlphaFoldDB" id="A0A1G6XV88"/>
<protein>
    <submittedName>
        <fullName evidence="2">Uncharacterized protein</fullName>
    </submittedName>
</protein>
<gene>
    <name evidence="2" type="ORF">SAMN04488071_1354</name>
</gene>
<keyword evidence="1" id="KW-0472">Membrane</keyword>
<dbReference type="OrthoDB" id="7562173at2"/>